<reference evidence="4" key="2">
    <citation type="journal article" date="2021" name="PeerJ">
        <title>Extensive microbial diversity within the chicken gut microbiome revealed by metagenomics and culture.</title>
        <authorList>
            <person name="Gilroy R."/>
            <person name="Ravi A."/>
            <person name="Getino M."/>
            <person name="Pursley I."/>
            <person name="Horton D.L."/>
            <person name="Alikhan N.F."/>
            <person name="Baker D."/>
            <person name="Gharbi K."/>
            <person name="Hall N."/>
            <person name="Watson M."/>
            <person name="Adriaenssens E.M."/>
            <person name="Foster-Nyarko E."/>
            <person name="Jarju S."/>
            <person name="Secka A."/>
            <person name="Antonio M."/>
            <person name="Oren A."/>
            <person name="Chaudhuri R.R."/>
            <person name="La Ragione R."/>
            <person name="Hildebrand F."/>
            <person name="Pallen M.J."/>
        </authorList>
    </citation>
    <scope>NUCLEOTIDE SEQUENCE</scope>
    <source>
        <strain evidence="4">G3-8215</strain>
    </source>
</reference>
<dbReference type="Proteomes" id="UP000725002">
    <property type="component" value="Unassembled WGS sequence"/>
</dbReference>
<dbReference type="Pfam" id="PF13004">
    <property type="entry name" value="BACON"/>
    <property type="match status" value="1"/>
</dbReference>
<accession>A0A940DWA5</accession>
<protein>
    <recommendedName>
        <fullName evidence="6">DUF4988 domain-containing protein</fullName>
    </recommendedName>
</protein>
<evidence type="ECO:0000259" key="3">
    <source>
        <dbReference type="Pfam" id="PF16378"/>
    </source>
</evidence>
<dbReference type="InterPro" id="IPR032149">
    <property type="entry name" value="DUF4988"/>
</dbReference>
<gene>
    <name evidence="4" type="ORF">IAB75_09015</name>
</gene>
<dbReference type="AlphaFoldDB" id="A0A940DWA5"/>
<comment type="caution">
    <text evidence="4">The sequence shown here is derived from an EMBL/GenBank/DDBJ whole genome shotgun (WGS) entry which is preliminary data.</text>
</comment>
<name>A0A940DWA5_9BACT</name>
<dbReference type="Pfam" id="PF16378">
    <property type="entry name" value="DUF4988"/>
    <property type="match status" value="1"/>
</dbReference>
<evidence type="ECO:0008006" key="6">
    <source>
        <dbReference type="Google" id="ProtNLM"/>
    </source>
</evidence>
<dbReference type="InterPro" id="IPR024361">
    <property type="entry name" value="BACON"/>
</dbReference>
<dbReference type="InterPro" id="IPR013783">
    <property type="entry name" value="Ig-like_fold"/>
</dbReference>
<evidence type="ECO:0000259" key="2">
    <source>
        <dbReference type="Pfam" id="PF13004"/>
    </source>
</evidence>
<reference evidence="4" key="1">
    <citation type="submission" date="2020-10" db="EMBL/GenBank/DDBJ databases">
        <authorList>
            <person name="Gilroy R."/>
        </authorList>
    </citation>
    <scope>NUCLEOTIDE SEQUENCE</scope>
    <source>
        <strain evidence="4">G3-8215</strain>
    </source>
</reference>
<feature type="domain" description="DUF4988" evidence="3">
    <location>
        <begin position="33"/>
        <end position="148"/>
    </location>
</feature>
<feature type="domain" description="BACON" evidence="2">
    <location>
        <begin position="321"/>
        <end position="373"/>
    </location>
</feature>
<sequence>MKITLKAIASLVCAGMMLFTSCQKYDDSSISGRVDDLENRVTELEKLVSDLNTTVQSLSTLVRDLQDDIRVVSMTTLETGGYELTLSNGQTLTIKDGEDGKEPSIGVKEDENGILCWTVNGDFLKNEGANVPVSVAPEFEIREGQLYYKVGDGEWQLIEGSANIGVVKDVRKSEDGTKVIIELADGTIEIPIVQTQTFSLNIENTEVAVSAGATTQVNYTITSADDATKVTAIPVNGYSVTVSSVSVSEGTLNVTAPDPVVDADIYIVAVNGAGLTSAKILSFAEGQLNLVKEVENIDANGGEISLTIETNLNYGEPMIVPPAEQWIRPAPDTKTLRTDVLKYIVDPNDTGTERQGEIRIISDAGIKVFTIIQSATAEVSGGKADFETLETSANANVPREGVTTSGWQLTNMLALTTANWTEIPADNTRPALAGANDPNNTKIGVAQSPSLSGGCGTLSIRYGTVSPVSQLTNGLAFRVEIKSVDGSTVLKSEDIIQNPVTPQTVYDAKIEFNIAGDFIIVITNLCPLDSRMPRASAVCLLDISWTGYSN</sequence>
<evidence type="ECO:0000313" key="4">
    <source>
        <dbReference type="EMBL" id="MBO8484236.1"/>
    </source>
</evidence>
<dbReference type="PROSITE" id="PS51257">
    <property type="entry name" value="PROKAR_LIPOPROTEIN"/>
    <property type="match status" value="1"/>
</dbReference>
<dbReference type="CDD" id="cd14948">
    <property type="entry name" value="BACON"/>
    <property type="match status" value="1"/>
</dbReference>
<evidence type="ECO:0000313" key="5">
    <source>
        <dbReference type="Proteomes" id="UP000725002"/>
    </source>
</evidence>
<feature type="chain" id="PRO_5036929966" description="DUF4988 domain-containing protein" evidence="1">
    <location>
        <begin position="25"/>
        <end position="550"/>
    </location>
</feature>
<organism evidence="4 5">
    <name type="scientific">Candidatus Cryptobacteroides avicola</name>
    <dbReference type="NCBI Taxonomy" id="2840757"/>
    <lineage>
        <taxon>Bacteria</taxon>
        <taxon>Pseudomonadati</taxon>
        <taxon>Bacteroidota</taxon>
        <taxon>Bacteroidia</taxon>
        <taxon>Bacteroidales</taxon>
        <taxon>Candidatus Cryptobacteroides</taxon>
    </lineage>
</organism>
<dbReference type="EMBL" id="JADILV010000061">
    <property type="protein sequence ID" value="MBO8484236.1"/>
    <property type="molecule type" value="Genomic_DNA"/>
</dbReference>
<keyword evidence="1" id="KW-0732">Signal</keyword>
<evidence type="ECO:0000256" key="1">
    <source>
        <dbReference type="SAM" id="SignalP"/>
    </source>
</evidence>
<dbReference type="Gene3D" id="2.60.40.10">
    <property type="entry name" value="Immunoglobulins"/>
    <property type="match status" value="1"/>
</dbReference>
<proteinExistence type="predicted"/>
<feature type="signal peptide" evidence="1">
    <location>
        <begin position="1"/>
        <end position="24"/>
    </location>
</feature>